<evidence type="ECO:0000313" key="3">
    <source>
        <dbReference type="EMBL" id="KAK8089591.1"/>
    </source>
</evidence>
<feature type="region of interest" description="Disordered" evidence="1">
    <location>
        <begin position="301"/>
        <end position="359"/>
    </location>
</feature>
<comment type="caution">
    <text evidence="3">The sequence shown here is derived from an EMBL/GenBank/DDBJ whole genome shotgun (WGS) entry which is preliminary data.</text>
</comment>
<feature type="region of interest" description="Disordered" evidence="1">
    <location>
        <begin position="242"/>
        <end position="288"/>
    </location>
</feature>
<feature type="region of interest" description="Disordered" evidence="1">
    <location>
        <begin position="160"/>
        <end position="214"/>
    </location>
</feature>
<sequence>MTVSFIITVYLDALLAWVLEPRSQREAITDQTTGSTGVTTTGADEVSAPGVLEIQEASRLPTPTPLSPEQRRTLDWVHRGSHDDSSYTFDYAQDVHRLEATVPDRPQSEGSEPRQTETEEAINQDTVITLDNNDGEVESTAQVGFPEEGTTEDVVEIGPGEIQDKGASSHTDEEEETDPVTIERPTTSLSFHPEDERSDDDDEEVVATRPTVDINKEYELPHPDTEEEKEVVVADVFKEQAAEAAPKEVVEDTPEEDTAEDNVEIIPVLERTTQKRPHRDRRDTKRDELMELRSKLEFLQALRGREKESRAVASSSTTTTATRQQQQKQQKQKQKQQKKKEARDNHVVHERPQLSEQRRAELVDLRSKLTLFCENARATAAGQRRSCHQ</sequence>
<feature type="compositionally biased region" description="Low complexity" evidence="1">
    <location>
        <begin position="311"/>
        <end position="329"/>
    </location>
</feature>
<feature type="signal peptide" evidence="2">
    <location>
        <begin position="1"/>
        <end position="16"/>
    </location>
</feature>
<accession>A0ABR1X2H0</accession>
<keyword evidence="2" id="KW-0732">Signal</keyword>
<feature type="compositionally biased region" description="Acidic residues" evidence="1">
    <location>
        <begin position="251"/>
        <end position="263"/>
    </location>
</feature>
<proteinExistence type="predicted"/>
<dbReference type="RefSeq" id="XP_066672485.1">
    <property type="nucleotide sequence ID" value="XM_066808867.1"/>
</dbReference>
<gene>
    <name evidence="3" type="ORF">PG997_004552</name>
</gene>
<evidence type="ECO:0000256" key="2">
    <source>
        <dbReference type="SAM" id="SignalP"/>
    </source>
</evidence>
<feature type="chain" id="PRO_5047327242" evidence="2">
    <location>
        <begin position="17"/>
        <end position="389"/>
    </location>
</feature>
<feature type="compositionally biased region" description="Basic and acidic residues" evidence="1">
    <location>
        <begin position="339"/>
        <end position="359"/>
    </location>
</feature>
<dbReference type="GeneID" id="92041927"/>
<keyword evidence="4" id="KW-1185">Reference proteome</keyword>
<organism evidence="3 4">
    <name type="scientific">Apiospora hydei</name>
    <dbReference type="NCBI Taxonomy" id="1337664"/>
    <lineage>
        <taxon>Eukaryota</taxon>
        <taxon>Fungi</taxon>
        <taxon>Dikarya</taxon>
        <taxon>Ascomycota</taxon>
        <taxon>Pezizomycotina</taxon>
        <taxon>Sordariomycetes</taxon>
        <taxon>Xylariomycetidae</taxon>
        <taxon>Amphisphaeriales</taxon>
        <taxon>Apiosporaceae</taxon>
        <taxon>Apiospora</taxon>
    </lineage>
</organism>
<dbReference type="Proteomes" id="UP001433268">
    <property type="component" value="Unassembled WGS sequence"/>
</dbReference>
<protein>
    <submittedName>
        <fullName evidence="3">Uncharacterized protein</fullName>
    </submittedName>
</protein>
<dbReference type="EMBL" id="JAQQWN010000004">
    <property type="protein sequence ID" value="KAK8089591.1"/>
    <property type="molecule type" value="Genomic_DNA"/>
</dbReference>
<reference evidence="3 4" key="1">
    <citation type="submission" date="2023-01" db="EMBL/GenBank/DDBJ databases">
        <title>Analysis of 21 Apiospora genomes using comparative genomics revels a genus with tremendous synthesis potential of carbohydrate active enzymes and secondary metabolites.</title>
        <authorList>
            <person name="Sorensen T."/>
        </authorList>
    </citation>
    <scope>NUCLEOTIDE SEQUENCE [LARGE SCALE GENOMIC DNA]</scope>
    <source>
        <strain evidence="3 4">CBS 114990</strain>
    </source>
</reference>
<feature type="region of interest" description="Disordered" evidence="1">
    <location>
        <begin position="100"/>
        <end position="125"/>
    </location>
</feature>
<name>A0ABR1X2H0_9PEZI</name>
<evidence type="ECO:0000313" key="4">
    <source>
        <dbReference type="Proteomes" id="UP001433268"/>
    </source>
</evidence>
<evidence type="ECO:0000256" key="1">
    <source>
        <dbReference type="SAM" id="MobiDB-lite"/>
    </source>
</evidence>
<feature type="compositionally biased region" description="Acidic residues" evidence="1">
    <location>
        <begin position="196"/>
        <end position="205"/>
    </location>
</feature>